<dbReference type="EMBL" id="LAZR01000592">
    <property type="protein sequence ID" value="KKN63377.1"/>
    <property type="molecule type" value="Genomic_DNA"/>
</dbReference>
<dbReference type="AlphaFoldDB" id="A0A0F9SM25"/>
<protein>
    <submittedName>
        <fullName evidence="2">Uncharacterized protein</fullName>
    </submittedName>
</protein>
<evidence type="ECO:0000313" key="2">
    <source>
        <dbReference type="EMBL" id="KKN63377.1"/>
    </source>
</evidence>
<proteinExistence type="predicted"/>
<evidence type="ECO:0000256" key="1">
    <source>
        <dbReference type="SAM" id="Phobius"/>
    </source>
</evidence>
<accession>A0A0F9SM25</accession>
<organism evidence="2">
    <name type="scientific">marine sediment metagenome</name>
    <dbReference type="NCBI Taxonomy" id="412755"/>
    <lineage>
        <taxon>unclassified sequences</taxon>
        <taxon>metagenomes</taxon>
        <taxon>ecological metagenomes</taxon>
    </lineage>
</organism>
<keyword evidence="1" id="KW-1133">Transmembrane helix</keyword>
<keyword evidence="1" id="KW-0472">Membrane</keyword>
<comment type="caution">
    <text evidence="2">The sequence shown here is derived from an EMBL/GenBank/DDBJ whole genome shotgun (WGS) entry which is preliminary data.</text>
</comment>
<reference evidence="2" key="1">
    <citation type="journal article" date="2015" name="Nature">
        <title>Complex archaea that bridge the gap between prokaryotes and eukaryotes.</title>
        <authorList>
            <person name="Spang A."/>
            <person name="Saw J.H."/>
            <person name="Jorgensen S.L."/>
            <person name="Zaremba-Niedzwiedzka K."/>
            <person name="Martijn J."/>
            <person name="Lind A.E."/>
            <person name="van Eijk R."/>
            <person name="Schleper C."/>
            <person name="Guy L."/>
            <person name="Ettema T.J."/>
        </authorList>
    </citation>
    <scope>NUCLEOTIDE SEQUENCE</scope>
</reference>
<sequence length="100" mass="11734">MSGHIFDMVNRIAQNKTSKRKKFKGDHRENIYSENNGIITEYTFPKVSESSMDHIKQVIQEEAKSESRKSIYYFIISILISAVVIWAFISFYDIGKYPLY</sequence>
<feature type="transmembrane region" description="Helical" evidence="1">
    <location>
        <begin position="71"/>
        <end position="92"/>
    </location>
</feature>
<keyword evidence="1" id="KW-0812">Transmembrane</keyword>
<name>A0A0F9SM25_9ZZZZ</name>
<gene>
    <name evidence="2" type="ORF">LCGC14_0502620</name>
</gene>